<name>A0ABN7SIK6_OIKDI</name>
<accession>A0ABN7SIK6</accession>
<dbReference type="Proteomes" id="UP001158576">
    <property type="component" value="Chromosome 1"/>
</dbReference>
<organism evidence="1 2">
    <name type="scientific">Oikopleura dioica</name>
    <name type="common">Tunicate</name>
    <dbReference type="NCBI Taxonomy" id="34765"/>
    <lineage>
        <taxon>Eukaryota</taxon>
        <taxon>Metazoa</taxon>
        <taxon>Chordata</taxon>
        <taxon>Tunicata</taxon>
        <taxon>Appendicularia</taxon>
        <taxon>Copelata</taxon>
        <taxon>Oikopleuridae</taxon>
        <taxon>Oikopleura</taxon>
    </lineage>
</organism>
<evidence type="ECO:0000313" key="2">
    <source>
        <dbReference type="Proteomes" id="UP001158576"/>
    </source>
</evidence>
<dbReference type="EMBL" id="OU015566">
    <property type="protein sequence ID" value="CAG5101857.1"/>
    <property type="molecule type" value="Genomic_DNA"/>
</dbReference>
<reference evidence="1 2" key="1">
    <citation type="submission" date="2021-04" db="EMBL/GenBank/DDBJ databases">
        <authorList>
            <person name="Bliznina A."/>
        </authorList>
    </citation>
    <scope>NUCLEOTIDE SEQUENCE [LARGE SCALE GENOMIC DNA]</scope>
</reference>
<sequence>MSHIFSYLAPETQFTAVVEWNSPGDAAIYNSENQHIMDIKTPPINIGKWVLSYIFCGMSCCNIGNKEVDGIHPQYGEILALKELDPGTSCFKCQKGFNYGIVVGQTEICGSFHHSASLCSESDTFRDPQNNVIFDISKEPVKTKKEEKVKLTKKRQVIFSKDEKPVCKIDSKFTPKKTISTFTFPAELSVQAKICLMMYTAMEAFEFKDESQAFISNMFGGGN</sequence>
<proteinExistence type="predicted"/>
<gene>
    <name evidence="1" type="ORF">OKIOD_LOCUS8798</name>
</gene>
<evidence type="ECO:0000313" key="1">
    <source>
        <dbReference type="EMBL" id="CAG5101857.1"/>
    </source>
</evidence>
<keyword evidence="2" id="KW-1185">Reference proteome</keyword>
<protein>
    <submittedName>
        <fullName evidence="1">Oidioi.mRNA.OKI2018_I69.chr1.g33.t1.cds</fullName>
    </submittedName>
</protein>